<dbReference type="Pfam" id="PF11367">
    <property type="entry name" value="Tail_completion_gp17"/>
    <property type="match status" value="1"/>
</dbReference>
<evidence type="ECO:0008006" key="3">
    <source>
        <dbReference type="Google" id="ProtNLM"/>
    </source>
</evidence>
<dbReference type="InterPro" id="IPR021508">
    <property type="entry name" value="Gp17-like"/>
</dbReference>
<dbReference type="HOGENOM" id="CLU_126531_1_0_5"/>
<dbReference type="AlphaFoldDB" id="B1ZM65"/>
<dbReference type="Proteomes" id="UP000007136">
    <property type="component" value="Plasmid pMPOP02"/>
</dbReference>
<dbReference type="Gene3D" id="3.30.2000.30">
    <property type="match status" value="1"/>
</dbReference>
<evidence type="ECO:0000313" key="1">
    <source>
        <dbReference type="EMBL" id="ACB83538.1"/>
    </source>
</evidence>
<dbReference type="InterPro" id="IPR053745">
    <property type="entry name" value="Viral_Tail_Comp_sf"/>
</dbReference>
<keyword evidence="1" id="KW-0614">Plasmid</keyword>
<proteinExistence type="predicted"/>
<protein>
    <recommendedName>
        <fullName evidence="3">DUF3168 domain-containing protein</fullName>
    </recommendedName>
</protein>
<organism evidence="1 2">
    <name type="scientific">Methylorubrum populi (strain ATCC BAA-705 / NCIMB 13946 / BJ001)</name>
    <name type="common">Methylobacterium populi</name>
    <dbReference type="NCBI Taxonomy" id="441620"/>
    <lineage>
        <taxon>Bacteria</taxon>
        <taxon>Pseudomonadati</taxon>
        <taxon>Pseudomonadota</taxon>
        <taxon>Alphaproteobacteria</taxon>
        <taxon>Hyphomicrobiales</taxon>
        <taxon>Methylobacteriaceae</taxon>
        <taxon>Methylorubrum</taxon>
    </lineage>
</organism>
<evidence type="ECO:0000313" key="2">
    <source>
        <dbReference type="Proteomes" id="UP000007136"/>
    </source>
</evidence>
<dbReference type="RefSeq" id="WP_012449401.1">
    <property type="nucleotide sequence ID" value="NC_010721.1"/>
</dbReference>
<accession>B1ZM65</accession>
<gene>
    <name evidence="1" type="ordered locus">Mpop_5448</name>
</gene>
<reference evidence="1" key="1">
    <citation type="submission" date="2008-04" db="EMBL/GenBank/DDBJ databases">
        <title>Complete sequence of plamid2 of Methylobacterium populi BJ001.</title>
        <authorList>
            <consortium name="US DOE Joint Genome Institute"/>
            <person name="Copeland A."/>
            <person name="Lucas S."/>
            <person name="Lapidus A."/>
            <person name="Glavina del Rio T."/>
            <person name="Dalin E."/>
            <person name="Tice H."/>
            <person name="Bruce D."/>
            <person name="Goodwin L."/>
            <person name="Pitluck S."/>
            <person name="Chertkov O."/>
            <person name="Brettin T."/>
            <person name="Detter J.C."/>
            <person name="Han C."/>
            <person name="Kuske C.R."/>
            <person name="Schmutz J."/>
            <person name="Larimer F."/>
            <person name="Land M."/>
            <person name="Hauser L."/>
            <person name="Kyrpides N."/>
            <person name="Mikhailova N."/>
            <person name="Marx C."/>
            <person name="Richardson P."/>
        </authorList>
    </citation>
    <scope>NUCLEOTIDE SEQUENCE [LARGE SCALE GENOMIC DNA]</scope>
    <source>
        <strain evidence="1">BJ001</strain>
        <plasmid evidence="1">pMPOP02</plasmid>
    </source>
</reference>
<dbReference type="eggNOG" id="ENOG5031NKU">
    <property type="taxonomic scope" value="Bacteria"/>
</dbReference>
<name>B1ZM65_METPB</name>
<sequence length="136" mass="14612">MSALALQKAMGARLAGFPAVTDLVPPANIVDAHGRPARFPSVILGDGQEVAADLTFERRHVTVFVDLHVWDRSPSFTSTKAIAGAIRAALHGDDLVLDEGRLLDLKHAGTRYLRDPDGQTAHAVVTIEALVEETRP</sequence>
<dbReference type="EMBL" id="CP001031">
    <property type="protein sequence ID" value="ACB83538.1"/>
    <property type="molecule type" value="Genomic_DNA"/>
</dbReference>
<dbReference type="KEGG" id="mpo:Mpop_5448"/>
<geneLocation type="plasmid" evidence="1 2">
    <name>pMPOP02</name>
</geneLocation>